<evidence type="ECO:0000256" key="3">
    <source>
        <dbReference type="ARBA" id="ARBA00022448"/>
    </source>
</evidence>
<feature type="transmembrane region" description="Helical" evidence="8">
    <location>
        <begin position="313"/>
        <end position="335"/>
    </location>
</feature>
<evidence type="ECO:0000256" key="8">
    <source>
        <dbReference type="SAM" id="Phobius"/>
    </source>
</evidence>
<dbReference type="GO" id="GO:0005886">
    <property type="term" value="C:plasma membrane"/>
    <property type="evidence" value="ECO:0007669"/>
    <property type="project" value="UniProtKB-SubCell"/>
</dbReference>
<evidence type="ECO:0000313" key="9">
    <source>
        <dbReference type="EMBL" id="SFS18098.1"/>
    </source>
</evidence>
<keyword evidence="4" id="KW-1003">Cell membrane</keyword>
<dbReference type="PANTHER" id="PTHR30472">
    <property type="entry name" value="FERRIC ENTEROBACTIN TRANSPORT SYSTEM PERMEASE PROTEIN"/>
    <property type="match status" value="1"/>
</dbReference>
<comment type="similarity">
    <text evidence="2">Belongs to the binding-protein-dependent transport system permease family. FecCD subfamily.</text>
</comment>
<dbReference type="STRING" id="474950.SAMN05421771_3342"/>
<dbReference type="Gene3D" id="1.10.3470.10">
    <property type="entry name" value="ABC transporter involved in vitamin B12 uptake, BtuC"/>
    <property type="match status" value="1"/>
</dbReference>
<dbReference type="CDD" id="cd06550">
    <property type="entry name" value="TM_ABC_iron-siderophores_like"/>
    <property type="match status" value="1"/>
</dbReference>
<dbReference type="InterPro" id="IPR037294">
    <property type="entry name" value="ABC_BtuC-like"/>
</dbReference>
<feature type="transmembrane region" description="Helical" evidence="8">
    <location>
        <begin position="177"/>
        <end position="198"/>
    </location>
</feature>
<sequence length="368" mass="39353">MEAEVTRVAITPLSSVQHGRSARGVPPVQQDKGRAVHLPFILVALAILLGAEILICTTYGAVHIPLHALWHTQSLTETQHIILFTIRLPRVLASAVVGAALAVSGLMFQGLFRNPMADPYIIGSSGGAVVGGCIGILFLSQLTIFGFSATALLAFLGSVLTMGVVYSLARARGRTNVVTLLLAGFAMSTMLSNSTYVFEIFDPNPASGTRALNAWLHGIIGIPHWSQLGVTTGILVFSMFAAYPLMRQLNTLSLGDEYAHHLGIRVEYTRLCIILVASLLTAAAVSLGGLISFAGLIVPHVARLFLGPDHVRLLPVTALAGAIFLVLTDTFARTLFAPTELPVGVLMVFLGGPFFLYLLRKSKREYVL</sequence>
<dbReference type="SUPFAM" id="SSF81345">
    <property type="entry name" value="ABC transporter involved in vitamin B12 uptake, BtuC"/>
    <property type="match status" value="1"/>
</dbReference>
<name>A0A1I6MRF4_9BACT</name>
<feature type="transmembrane region" description="Helical" evidence="8">
    <location>
        <begin position="225"/>
        <end position="246"/>
    </location>
</feature>
<evidence type="ECO:0000256" key="6">
    <source>
        <dbReference type="ARBA" id="ARBA00022989"/>
    </source>
</evidence>
<proteinExistence type="inferred from homology"/>
<dbReference type="PANTHER" id="PTHR30472:SF25">
    <property type="entry name" value="ABC TRANSPORTER PERMEASE PROTEIN MJ0876-RELATED"/>
    <property type="match status" value="1"/>
</dbReference>
<reference evidence="9 10" key="1">
    <citation type="submission" date="2016-10" db="EMBL/GenBank/DDBJ databases">
        <authorList>
            <person name="de Groot N.N."/>
        </authorList>
    </citation>
    <scope>NUCLEOTIDE SEQUENCE [LARGE SCALE GENOMIC DNA]</scope>
    <source>
        <strain evidence="9 10">DSM 21001</strain>
    </source>
</reference>
<dbReference type="EMBL" id="FOZL01000001">
    <property type="protein sequence ID" value="SFS18098.1"/>
    <property type="molecule type" value="Genomic_DNA"/>
</dbReference>
<evidence type="ECO:0000313" key="10">
    <source>
        <dbReference type="Proteomes" id="UP000199024"/>
    </source>
</evidence>
<dbReference type="AlphaFoldDB" id="A0A1I6MRF4"/>
<evidence type="ECO:0000256" key="1">
    <source>
        <dbReference type="ARBA" id="ARBA00004651"/>
    </source>
</evidence>
<keyword evidence="5 8" id="KW-0812">Transmembrane</keyword>
<feature type="transmembrane region" description="Helical" evidence="8">
    <location>
        <begin position="40"/>
        <end position="61"/>
    </location>
</feature>
<evidence type="ECO:0000256" key="7">
    <source>
        <dbReference type="ARBA" id="ARBA00023136"/>
    </source>
</evidence>
<protein>
    <submittedName>
        <fullName evidence="9">Iron complex transport system permease protein</fullName>
    </submittedName>
</protein>
<keyword evidence="10" id="KW-1185">Reference proteome</keyword>
<dbReference type="FunFam" id="1.10.3470.10:FF:000001">
    <property type="entry name" value="Vitamin B12 ABC transporter permease BtuC"/>
    <property type="match status" value="1"/>
</dbReference>
<keyword evidence="6 8" id="KW-1133">Transmembrane helix</keyword>
<dbReference type="InterPro" id="IPR000522">
    <property type="entry name" value="ABC_transptr_permease_BtuC"/>
</dbReference>
<feature type="transmembrane region" description="Helical" evidence="8">
    <location>
        <begin position="341"/>
        <end position="359"/>
    </location>
</feature>
<keyword evidence="3" id="KW-0813">Transport</keyword>
<dbReference type="Pfam" id="PF01032">
    <property type="entry name" value="FecCD"/>
    <property type="match status" value="1"/>
</dbReference>
<evidence type="ECO:0000256" key="4">
    <source>
        <dbReference type="ARBA" id="ARBA00022475"/>
    </source>
</evidence>
<comment type="subcellular location">
    <subcellularLocation>
        <location evidence="1">Cell membrane</location>
        <topology evidence="1">Multi-pass membrane protein</topology>
    </subcellularLocation>
</comment>
<feature type="transmembrane region" description="Helical" evidence="8">
    <location>
        <begin position="144"/>
        <end position="165"/>
    </location>
</feature>
<dbReference type="Proteomes" id="UP000199024">
    <property type="component" value="Unassembled WGS sequence"/>
</dbReference>
<dbReference type="GO" id="GO:0022857">
    <property type="term" value="F:transmembrane transporter activity"/>
    <property type="evidence" value="ECO:0007669"/>
    <property type="project" value="InterPro"/>
</dbReference>
<keyword evidence="7 8" id="KW-0472">Membrane</keyword>
<organism evidence="9 10">
    <name type="scientific">Granulicella pectinivorans</name>
    <dbReference type="NCBI Taxonomy" id="474950"/>
    <lineage>
        <taxon>Bacteria</taxon>
        <taxon>Pseudomonadati</taxon>
        <taxon>Acidobacteriota</taxon>
        <taxon>Terriglobia</taxon>
        <taxon>Terriglobales</taxon>
        <taxon>Acidobacteriaceae</taxon>
        <taxon>Granulicella</taxon>
    </lineage>
</organism>
<feature type="transmembrane region" description="Helical" evidence="8">
    <location>
        <begin position="81"/>
        <end position="108"/>
    </location>
</feature>
<accession>A0A1I6MRF4</accession>
<evidence type="ECO:0000256" key="5">
    <source>
        <dbReference type="ARBA" id="ARBA00022692"/>
    </source>
</evidence>
<feature type="transmembrane region" description="Helical" evidence="8">
    <location>
        <begin position="120"/>
        <end position="138"/>
    </location>
</feature>
<evidence type="ECO:0000256" key="2">
    <source>
        <dbReference type="ARBA" id="ARBA00007935"/>
    </source>
</evidence>
<dbReference type="RefSeq" id="WP_175529070.1">
    <property type="nucleotide sequence ID" value="NZ_FOZL01000001.1"/>
</dbReference>
<gene>
    <name evidence="9" type="ORF">SAMN05421771_3342</name>
</gene>